<reference evidence="1" key="1">
    <citation type="submission" date="2018-05" db="EMBL/GenBank/DDBJ databases">
        <authorList>
            <person name="Lanie J.A."/>
            <person name="Ng W.-L."/>
            <person name="Kazmierczak K.M."/>
            <person name="Andrzejewski T.M."/>
            <person name="Davidsen T.M."/>
            <person name="Wayne K.J."/>
            <person name="Tettelin H."/>
            <person name="Glass J.I."/>
            <person name="Rusch D."/>
            <person name="Podicherti R."/>
            <person name="Tsui H.-C.T."/>
            <person name="Winkler M.E."/>
        </authorList>
    </citation>
    <scope>NUCLEOTIDE SEQUENCE</scope>
</reference>
<name>A0A382TXL5_9ZZZZ</name>
<proteinExistence type="predicted"/>
<protein>
    <submittedName>
        <fullName evidence="1">Uncharacterized protein</fullName>
    </submittedName>
</protein>
<accession>A0A382TXL5</accession>
<organism evidence="1">
    <name type="scientific">marine metagenome</name>
    <dbReference type="NCBI Taxonomy" id="408172"/>
    <lineage>
        <taxon>unclassified sequences</taxon>
        <taxon>metagenomes</taxon>
        <taxon>ecological metagenomes</taxon>
    </lineage>
</organism>
<dbReference type="EMBL" id="UINC01139613">
    <property type="protein sequence ID" value="SVD26261.1"/>
    <property type="molecule type" value="Genomic_DNA"/>
</dbReference>
<gene>
    <name evidence="1" type="ORF">METZ01_LOCUS379115</name>
</gene>
<evidence type="ECO:0000313" key="1">
    <source>
        <dbReference type="EMBL" id="SVD26261.1"/>
    </source>
</evidence>
<sequence>MNAFRLSSNPASASSHKLQSKLQFNADDLGMTVARWPGRQDRVDDGVAINGKVMLYE</sequence>
<dbReference type="AlphaFoldDB" id="A0A382TXL5"/>